<dbReference type="RefSeq" id="WP_013617275.1">
    <property type="nucleotide sequence ID" value="NC_015164.1"/>
</dbReference>
<dbReference type="KEGG" id="bsa:Bacsa_1266"/>
<keyword evidence="2" id="KW-1185">Reference proteome</keyword>
<reference evidence="1 2" key="1">
    <citation type="journal article" date="2011" name="Stand. Genomic Sci.">
        <title>Complete genome sequence of Bacteroides salanitronis type strain (BL78).</title>
        <authorList>
            <person name="Gronow S."/>
            <person name="Held B."/>
            <person name="Lucas S."/>
            <person name="Lapidus A."/>
            <person name="Del Rio T.G."/>
            <person name="Nolan M."/>
            <person name="Tice H."/>
            <person name="Deshpande S."/>
            <person name="Cheng J.F."/>
            <person name="Pitluck S."/>
            <person name="Liolios K."/>
            <person name="Pagani I."/>
            <person name="Ivanova N."/>
            <person name="Mavromatis K."/>
            <person name="Pati A."/>
            <person name="Tapia R."/>
            <person name="Han C."/>
            <person name="Goodwin L."/>
            <person name="Chen A."/>
            <person name="Palaniappan K."/>
            <person name="Land M."/>
            <person name="Hauser L."/>
            <person name="Chang Y.J."/>
            <person name="Jeffries C.D."/>
            <person name="Brambilla E.M."/>
            <person name="Rohde M."/>
            <person name="Goker M."/>
            <person name="Detter J.C."/>
            <person name="Woyke T."/>
            <person name="Bristow J."/>
            <person name="Markowitz V."/>
            <person name="Hugenholtz P."/>
            <person name="Kyrpides N.C."/>
            <person name="Klenk H.P."/>
            <person name="Eisen J.A."/>
        </authorList>
    </citation>
    <scope>NUCLEOTIDE SEQUENCE [LARGE SCALE GENOMIC DNA]</scope>
    <source>
        <strain evidence="1 2">DSM 18170</strain>
    </source>
</reference>
<gene>
    <name evidence="1" type="ordered locus">Bacsa_1266</name>
</gene>
<evidence type="ECO:0000313" key="2">
    <source>
        <dbReference type="Proteomes" id="UP000007486"/>
    </source>
</evidence>
<accession>F0R733</accession>
<dbReference type="EMBL" id="CP002530">
    <property type="protein sequence ID" value="ADY35840.1"/>
    <property type="molecule type" value="Genomic_DNA"/>
</dbReference>
<dbReference type="AlphaFoldDB" id="F0R733"/>
<dbReference type="HOGENOM" id="CLU_2696964_0_0_10"/>
<sequence length="73" mass="8484">MTIKHIVLRKGQYYLYEDFAEKHLITVLPQKEIGEMVGYSNNHLLCLQGNQYTVRSLQGEAKMSFFPTLTHIP</sequence>
<name>F0R733_PHOSB</name>
<organism evidence="1 2">
    <name type="scientific">Phocaeicola salanitronis (strain DSM 18170 / JCM 13657 / CCUG 60908 / BL78)</name>
    <name type="common">Bacteroides salanitronis</name>
    <dbReference type="NCBI Taxonomy" id="667015"/>
    <lineage>
        <taxon>Bacteria</taxon>
        <taxon>Pseudomonadati</taxon>
        <taxon>Bacteroidota</taxon>
        <taxon>Bacteroidia</taxon>
        <taxon>Bacteroidales</taxon>
        <taxon>Bacteroidaceae</taxon>
        <taxon>Phocaeicola</taxon>
    </lineage>
</organism>
<evidence type="ECO:0000313" key="1">
    <source>
        <dbReference type="EMBL" id="ADY35840.1"/>
    </source>
</evidence>
<protein>
    <submittedName>
        <fullName evidence="1">Uncharacterized protein</fullName>
    </submittedName>
</protein>
<proteinExistence type="predicted"/>
<dbReference type="STRING" id="667015.Bacsa_1266"/>
<dbReference type="Proteomes" id="UP000007486">
    <property type="component" value="Chromosome"/>
</dbReference>